<dbReference type="GO" id="GO:0052621">
    <property type="term" value="F:diguanylate cyclase activity"/>
    <property type="evidence" value="ECO:0007669"/>
    <property type="project" value="UniProtKB-EC"/>
</dbReference>
<dbReference type="EMBL" id="QASO01000114">
    <property type="protein sequence ID" value="PTU77529.1"/>
    <property type="molecule type" value="Genomic_DNA"/>
</dbReference>
<comment type="subcellular location">
    <subcellularLocation>
        <location evidence="2">Cell inner membrane</location>
    </subcellularLocation>
</comment>
<dbReference type="NCBIfam" id="TIGR00254">
    <property type="entry name" value="GGDEF"/>
    <property type="match status" value="1"/>
</dbReference>
<dbReference type="InterPro" id="IPR050469">
    <property type="entry name" value="Diguanylate_Cyclase"/>
</dbReference>
<dbReference type="GO" id="GO:0005886">
    <property type="term" value="C:plasma membrane"/>
    <property type="evidence" value="ECO:0007669"/>
    <property type="project" value="UniProtKB-SubCell"/>
</dbReference>
<dbReference type="SUPFAM" id="SSF55073">
    <property type="entry name" value="Nucleotide cyclase"/>
    <property type="match status" value="1"/>
</dbReference>
<feature type="transmembrane region" description="Helical" evidence="5">
    <location>
        <begin position="170"/>
        <end position="188"/>
    </location>
</feature>
<dbReference type="Proteomes" id="UP000244052">
    <property type="component" value="Unassembled WGS sequence"/>
</dbReference>
<protein>
    <recommendedName>
        <fullName evidence="3">diguanylate cyclase</fullName>
        <ecNumber evidence="3">2.7.7.65</ecNumber>
    </recommendedName>
</protein>
<proteinExistence type="predicted"/>
<feature type="transmembrane region" description="Helical" evidence="5">
    <location>
        <begin position="90"/>
        <end position="112"/>
    </location>
</feature>
<keyword evidence="5" id="KW-0812">Transmembrane</keyword>
<evidence type="ECO:0000313" key="8">
    <source>
        <dbReference type="Proteomes" id="UP000244052"/>
    </source>
</evidence>
<dbReference type="RefSeq" id="WP_108234540.1">
    <property type="nucleotide sequence ID" value="NZ_QASO01000114.1"/>
</dbReference>
<feature type="domain" description="GGDEF" evidence="6">
    <location>
        <begin position="247"/>
        <end position="382"/>
    </location>
</feature>
<dbReference type="Gene3D" id="3.30.70.270">
    <property type="match status" value="1"/>
</dbReference>
<gene>
    <name evidence="7" type="ORF">DBO86_19020</name>
</gene>
<dbReference type="GO" id="GO:0043709">
    <property type="term" value="P:cell adhesion involved in single-species biofilm formation"/>
    <property type="evidence" value="ECO:0007669"/>
    <property type="project" value="TreeGrafter"/>
</dbReference>
<dbReference type="Pfam" id="PF00990">
    <property type="entry name" value="GGDEF"/>
    <property type="match status" value="1"/>
</dbReference>
<dbReference type="CDD" id="cd01949">
    <property type="entry name" value="GGDEF"/>
    <property type="match status" value="1"/>
</dbReference>
<dbReference type="InterPro" id="IPR043128">
    <property type="entry name" value="Rev_trsase/Diguanyl_cyclase"/>
</dbReference>
<accession>A0A2T5PII7</accession>
<evidence type="ECO:0000256" key="4">
    <source>
        <dbReference type="ARBA" id="ARBA00034247"/>
    </source>
</evidence>
<dbReference type="PROSITE" id="PS50887">
    <property type="entry name" value="GGDEF"/>
    <property type="match status" value="1"/>
</dbReference>
<evidence type="ECO:0000259" key="6">
    <source>
        <dbReference type="PROSITE" id="PS50887"/>
    </source>
</evidence>
<keyword evidence="5" id="KW-0472">Membrane</keyword>
<evidence type="ECO:0000256" key="5">
    <source>
        <dbReference type="SAM" id="Phobius"/>
    </source>
</evidence>
<dbReference type="GO" id="GO:1902201">
    <property type="term" value="P:negative regulation of bacterial-type flagellum-dependent cell motility"/>
    <property type="evidence" value="ECO:0007669"/>
    <property type="project" value="TreeGrafter"/>
</dbReference>
<feature type="transmembrane region" description="Helical" evidence="5">
    <location>
        <begin position="143"/>
        <end position="164"/>
    </location>
</feature>
<feature type="transmembrane region" description="Helical" evidence="5">
    <location>
        <begin position="26"/>
        <end position="44"/>
    </location>
</feature>
<dbReference type="SMART" id="SM00267">
    <property type="entry name" value="GGDEF"/>
    <property type="match status" value="1"/>
</dbReference>
<dbReference type="EC" id="2.7.7.65" evidence="3"/>
<evidence type="ECO:0000256" key="2">
    <source>
        <dbReference type="ARBA" id="ARBA00004533"/>
    </source>
</evidence>
<comment type="catalytic activity">
    <reaction evidence="4">
        <text>2 GTP = 3',3'-c-di-GMP + 2 diphosphate</text>
        <dbReference type="Rhea" id="RHEA:24898"/>
        <dbReference type="ChEBI" id="CHEBI:33019"/>
        <dbReference type="ChEBI" id="CHEBI:37565"/>
        <dbReference type="ChEBI" id="CHEBI:58805"/>
        <dbReference type="EC" id="2.7.7.65"/>
    </reaction>
</comment>
<evidence type="ECO:0000256" key="3">
    <source>
        <dbReference type="ARBA" id="ARBA00012528"/>
    </source>
</evidence>
<feature type="transmembrane region" description="Helical" evidence="5">
    <location>
        <begin position="50"/>
        <end position="70"/>
    </location>
</feature>
<dbReference type="FunFam" id="3.30.70.270:FF:000001">
    <property type="entry name" value="Diguanylate cyclase domain protein"/>
    <property type="match status" value="1"/>
</dbReference>
<dbReference type="PANTHER" id="PTHR45138">
    <property type="entry name" value="REGULATORY COMPONENTS OF SENSORY TRANSDUCTION SYSTEM"/>
    <property type="match status" value="1"/>
</dbReference>
<keyword evidence="5" id="KW-1133">Transmembrane helix</keyword>
<comment type="cofactor">
    <cofactor evidence="1">
        <name>Mg(2+)</name>
        <dbReference type="ChEBI" id="CHEBI:18420"/>
    </cofactor>
</comment>
<name>A0A2T5PII7_ECTOL</name>
<comment type="caution">
    <text evidence="7">The sequence shown here is derived from an EMBL/GenBank/DDBJ whole genome shotgun (WGS) entry which is preliminary data.</text>
</comment>
<feature type="transmembrane region" description="Helical" evidence="5">
    <location>
        <begin position="118"/>
        <end position="136"/>
    </location>
</feature>
<evidence type="ECO:0000256" key="1">
    <source>
        <dbReference type="ARBA" id="ARBA00001946"/>
    </source>
</evidence>
<keyword evidence="8" id="KW-1185">Reference proteome</keyword>
<organism evidence="7 8">
    <name type="scientific">Ectopseudomonas oleovorans</name>
    <name type="common">Pseudomonas oleovorans</name>
    <dbReference type="NCBI Taxonomy" id="301"/>
    <lineage>
        <taxon>Bacteria</taxon>
        <taxon>Pseudomonadati</taxon>
        <taxon>Pseudomonadota</taxon>
        <taxon>Gammaproteobacteria</taxon>
        <taxon>Pseudomonadales</taxon>
        <taxon>Pseudomonadaceae</taxon>
        <taxon>Ectopseudomonas</taxon>
    </lineage>
</organism>
<sequence length="393" mass="43501">MTDAEVPRQPNTFALWREVDDTRIRTRLGGFFYALAWLLTWVFSAAPGSLMVSGVLGCTVFVVLLAARLLHRPDGLDSPEQLQCWLDRHWGLILLTSLCWGQAHALAVYSDAYNDSEMIATLATVAFATAMTFNFAMRRGRALLALALLALALLYLPGLAVMALNWQQKHAMLITLTFYLGYLILVLGRNHLEYRATLDLELKLKLLEQQSQLDLPSRTDSLTQLGNRYQFNNLLPSQVANAVRQGEPLSLVLMDIDFFKKVNDEHGHAGGDACLSAFAERMRKVFRRDGDSLLRLGGEAFGVLLPGTTLAQACDLAEHFRQELATEGLLLAGQRLELTTSLGVGCFSSSHDGDADAFFKRVDGALYRAKREGQLPLNTALPEAHGGFSRLLF</sequence>
<evidence type="ECO:0000313" key="7">
    <source>
        <dbReference type="EMBL" id="PTU77529.1"/>
    </source>
</evidence>
<reference evidence="7 8" key="1">
    <citation type="submission" date="2018-04" db="EMBL/GenBank/DDBJ databases">
        <title>Pseudomonas sp. nov., isolated from mangrove soil.</title>
        <authorList>
            <person name="Chen C."/>
        </authorList>
    </citation>
    <scope>NUCLEOTIDE SEQUENCE [LARGE SCALE GENOMIC DNA]</scope>
    <source>
        <strain evidence="7 8">JCM 14246</strain>
    </source>
</reference>
<dbReference type="AlphaFoldDB" id="A0A2T5PII7"/>
<dbReference type="InterPro" id="IPR029787">
    <property type="entry name" value="Nucleotide_cyclase"/>
</dbReference>
<dbReference type="InterPro" id="IPR000160">
    <property type="entry name" value="GGDEF_dom"/>
</dbReference>
<dbReference type="PANTHER" id="PTHR45138:SF9">
    <property type="entry name" value="DIGUANYLATE CYCLASE DGCM-RELATED"/>
    <property type="match status" value="1"/>
</dbReference>